<evidence type="ECO:0000313" key="3">
    <source>
        <dbReference type="Proteomes" id="UP000319322"/>
    </source>
</evidence>
<dbReference type="AlphaFoldDB" id="A0A553UZX6"/>
<sequence length="81" mass="9608">MELRLARSDRKQSKSHTISLEDLHQKYLKHKEHIFYFAPSNTHRDMLEAVDFLAQKGCKAYLSEVQISTDDKDFIYQLHVI</sequence>
<name>A0A553UZX6_9HELI</name>
<dbReference type="Pfam" id="PF18618">
    <property type="entry name" value="HP0268"/>
    <property type="match status" value="1"/>
</dbReference>
<protein>
    <recommendedName>
        <fullName evidence="1">HP0268 domain-containing protein</fullName>
    </recommendedName>
</protein>
<dbReference type="OrthoDB" id="5345432at2"/>
<organism evidence="2 3">
    <name type="scientific">Helicobacter mehlei</name>
    <dbReference type="NCBI Taxonomy" id="2316080"/>
    <lineage>
        <taxon>Bacteria</taxon>
        <taxon>Pseudomonadati</taxon>
        <taxon>Campylobacterota</taxon>
        <taxon>Epsilonproteobacteria</taxon>
        <taxon>Campylobacterales</taxon>
        <taxon>Helicobacteraceae</taxon>
        <taxon>Helicobacter</taxon>
    </lineage>
</organism>
<reference evidence="2 3" key="2">
    <citation type="submission" date="2019-07" db="EMBL/GenBank/DDBJ databases">
        <title>Helicobacter labacensis sp. nov., Helicobacter mehlei sp. nov. and Helicobacter vulpis sp. nov., isolated from gastric mucosa of red fox (Vulpis vulpis).</title>
        <authorList>
            <person name="Kusar D."/>
            <person name="Gruntar I."/>
            <person name="Pate M."/>
            <person name="Zajc U."/>
            <person name="Ocepek M."/>
        </authorList>
    </citation>
    <scope>NUCLEOTIDE SEQUENCE [LARGE SCALE GENOMIC DNA]</scope>
    <source>
        <strain evidence="2 3">L8b</strain>
    </source>
</reference>
<evidence type="ECO:0000259" key="1">
    <source>
        <dbReference type="Pfam" id="PF18618"/>
    </source>
</evidence>
<accession>A0A553UZX6</accession>
<reference evidence="3" key="1">
    <citation type="submission" date="2019-07" db="EMBL/GenBank/DDBJ databases">
        <title>Helicobacter labacensis sp. nov., Helicobacter mehlei sp. nov. and Helicobacter vulpis sp. nov., isolated from gastric mucosa of red fox (Vulpis vulpis).</title>
        <authorList>
            <person name="Papic B."/>
        </authorList>
    </citation>
    <scope>NUCLEOTIDE SEQUENCE [LARGE SCALE GENOMIC DNA]</scope>
    <source>
        <strain evidence="3">L8b</strain>
    </source>
</reference>
<feature type="domain" description="HP0268" evidence="1">
    <location>
        <begin position="1"/>
        <end position="81"/>
    </location>
</feature>
<dbReference type="Proteomes" id="UP000319322">
    <property type="component" value="Unassembled WGS sequence"/>
</dbReference>
<dbReference type="RefSeq" id="WP_120948006.1">
    <property type="nucleotide sequence ID" value="NZ_QXQP01000011.1"/>
</dbReference>
<comment type="caution">
    <text evidence="2">The sequence shown here is derived from an EMBL/GenBank/DDBJ whole genome shotgun (WGS) entry which is preliminary data.</text>
</comment>
<dbReference type="InterPro" id="IPR040748">
    <property type="entry name" value="HP0268"/>
</dbReference>
<evidence type="ECO:0000313" key="2">
    <source>
        <dbReference type="EMBL" id="TSA85766.1"/>
    </source>
</evidence>
<dbReference type="EMBL" id="VKGC01000005">
    <property type="protein sequence ID" value="TSA85766.1"/>
    <property type="molecule type" value="Genomic_DNA"/>
</dbReference>
<reference evidence="2 3" key="3">
    <citation type="submission" date="2019-07" db="EMBL/GenBank/DDBJ databases">
        <authorList>
            <person name="Papic B."/>
        </authorList>
    </citation>
    <scope>NUCLEOTIDE SEQUENCE [LARGE SCALE GENOMIC DNA]</scope>
    <source>
        <strain evidence="2 3">L8b</strain>
    </source>
</reference>
<proteinExistence type="predicted"/>
<gene>
    <name evidence="2" type="ORF">FNE76_03195</name>
</gene>
<keyword evidence="3" id="KW-1185">Reference proteome</keyword>